<evidence type="ECO:0000313" key="3">
    <source>
        <dbReference type="Proteomes" id="UP000031408"/>
    </source>
</evidence>
<evidence type="ECO:0000256" key="1">
    <source>
        <dbReference type="SAM" id="MobiDB-lite"/>
    </source>
</evidence>
<evidence type="ECO:0000313" key="2">
    <source>
        <dbReference type="EMBL" id="KIC92890.1"/>
    </source>
</evidence>
<dbReference type="Proteomes" id="UP000031408">
    <property type="component" value="Unassembled WGS sequence"/>
</dbReference>
<keyword evidence="3" id="KW-1185">Reference proteome</keyword>
<name>A0A0C1IFG5_9BACT</name>
<comment type="caution">
    <text evidence="2">The sequence shown here is derived from an EMBL/GenBank/DDBJ whole genome shotgun (WGS) entry which is preliminary data.</text>
</comment>
<accession>A0A0C1IFG5</accession>
<sequence>MFPWLLSAQTITGVWRGKIKGAQAEVKLVKSGDNLVGVAYYYQNKNRYKRYSVKGHFDPNTNAVIWWDELLLEEMTKSRPLPFSADPEAQLMVADFNCPGADEMYLDGTSSSRDNKQKQNGNVHLVKMDKPLFRDEWDFIIDNYFVGGNDPQLIDSVRLVAVAPMPEEPMGTPEASPARPPLTAHQPATVPAVTAPGSGQPSASIPPAATSEPVAASAPPVTAPVTAPVTPPTVKAAPPANEIKFSSRKNVLQTVIPITAKTIELRFYDNAQVDGDSIALFLNGKMLLQHIRLTEQPYIVKLDASELGDDNELVMVAENLGSIPPNTSFMVAEVGDKRYEARLFANENSSALIRIVRPAAKKEE</sequence>
<organism evidence="2 3">
    <name type="scientific">Flavihumibacter solisilvae</name>
    <dbReference type="NCBI Taxonomy" id="1349421"/>
    <lineage>
        <taxon>Bacteria</taxon>
        <taxon>Pseudomonadati</taxon>
        <taxon>Bacteroidota</taxon>
        <taxon>Chitinophagia</taxon>
        <taxon>Chitinophagales</taxon>
        <taxon>Chitinophagaceae</taxon>
        <taxon>Flavihumibacter</taxon>
    </lineage>
</organism>
<protein>
    <submittedName>
        <fullName evidence="2">Uncharacterized protein</fullName>
    </submittedName>
</protein>
<dbReference type="AlphaFoldDB" id="A0A0C1IFG5"/>
<proteinExistence type="predicted"/>
<reference evidence="2 3" key="1">
    <citation type="submission" date="2014-11" db="EMBL/GenBank/DDBJ databases">
        <title>Genome sequence of Flavihumibacter solisilvae 3-3.</title>
        <authorList>
            <person name="Zhou G."/>
            <person name="Li M."/>
            <person name="Wang G."/>
        </authorList>
    </citation>
    <scope>NUCLEOTIDE SEQUENCE [LARGE SCALE GENOMIC DNA]</scope>
    <source>
        <strain evidence="2 3">3-3</strain>
    </source>
</reference>
<feature type="compositionally biased region" description="Low complexity" evidence="1">
    <location>
        <begin position="206"/>
        <end position="216"/>
    </location>
</feature>
<dbReference type="EMBL" id="JSVC01000027">
    <property type="protein sequence ID" value="KIC92890.1"/>
    <property type="molecule type" value="Genomic_DNA"/>
</dbReference>
<feature type="region of interest" description="Disordered" evidence="1">
    <location>
        <begin position="167"/>
        <end position="216"/>
    </location>
</feature>
<gene>
    <name evidence="2" type="ORF">OI18_20990</name>
</gene>